<dbReference type="eggNOG" id="COG4381">
    <property type="taxonomic scope" value="Bacteria"/>
</dbReference>
<organism evidence="1 2">
    <name type="scientific">Pseudogulbenkiania ferrooxidans 2002</name>
    <dbReference type="NCBI Taxonomy" id="279714"/>
    <lineage>
        <taxon>Bacteria</taxon>
        <taxon>Pseudomonadati</taxon>
        <taxon>Pseudomonadota</taxon>
        <taxon>Betaproteobacteria</taxon>
        <taxon>Neisseriales</taxon>
        <taxon>Chromobacteriaceae</taxon>
        <taxon>Pseudogulbenkiania</taxon>
    </lineage>
</organism>
<dbReference type="EMBL" id="ACIS01000004">
    <property type="protein sequence ID" value="EEG08947.1"/>
    <property type="molecule type" value="Genomic_DNA"/>
</dbReference>
<gene>
    <name evidence="1" type="ORF">FuraDRAFT_1707</name>
</gene>
<dbReference type="AlphaFoldDB" id="B9Z2Z4"/>
<dbReference type="Pfam" id="PF07409">
    <property type="entry name" value="GP46"/>
    <property type="match status" value="1"/>
</dbReference>
<protein>
    <recommendedName>
        <fullName evidence="3">GP46 family protein</fullName>
    </recommendedName>
</protein>
<keyword evidence="2" id="KW-1185">Reference proteome</keyword>
<accession>B9Z2Z4</accession>
<sequence>MDAFISPQTRDYDGTQVTSLENAVYLRLTTPRGSLWHDPTLGSRLHLLAREKDVARVRRLGEEYVREALQPLLDDGRALSLEVFGIRLERGFIAVYAQLTDANGNAVPLNAWVPVS</sequence>
<dbReference type="SUPFAM" id="SSF160719">
    <property type="entry name" value="gpW/gp25-like"/>
    <property type="match status" value="1"/>
</dbReference>
<name>B9Z2Z4_9NEIS</name>
<proteinExistence type="predicted"/>
<dbReference type="Gene3D" id="3.10.450.40">
    <property type="match status" value="1"/>
</dbReference>
<dbReference type="Proteomes" id="UP000003165">
    <property type="component" value="Unassembled WGS sequence"/>
</dbReference>
<evidence type="ECO:0000313" key="1">
    <source>
        <dbReference type="EMBL" id="EEG08947.1"/>
    </source>
</evidence>
<dbReference type="RefSeq" id="WP_008953727.1">
    <property type="nucleotide sequence ID" value="NZ_ACIS01000004.1"/>
</dbReference>
<reference evidence="1 2" key="1">
    <citation type="submission" date="2009-02" db="EMBL/GenBank/DDBJ databases">
        <title>Sequencing of the draft genome and assembly of Lutiella nitroferrum 2002.</title>
        <authorList>
            <consortium name="US DOE Joint Genome Institute (JGI-PGF)"/>
            <person name="Lucas S."/>
            <person name="Copeland A."/>
            <person name="Lapidus A."/>
            <person name="Glavina del Rio T."/>
            <person name="Tice H."/>
            <person name="Bruce D."/>
            <person name="Goodwin L."/>
            <person name="Pitluck S."/>
            <person name="Larimer F."/>
            <person name="Land M.L."/>
            <person name="Hauser L."/>
            <person name="Coates J.D."/>
        </authorList>
    </citation>
    <scope>NUCLEOTIDE SEQUENCE [LARGE SCALE GENOMIC DNA]</scope>
    <source>
        <strain evidence="1 2">2002</strain>
    </source>
</reference>
<dbReference type="InterPro" id="IPR010877">
    <property type="entry name" value="Phage_Mu_Gp46"/>
</dbReference>
<evidence type="ECO:0008006" key="3">
    <source>
        <dbReference type="Google" id="ProtNLM"/>
    </source>
</evidence>
<comment type="caution">
    <text evidence="1">The sequence shown here is derived from an EMBL/GenBank/DDBJ whole genome shotgun (WGS) entry which is preliminary data.</text>
</comment>
<evidence type="ECO:0000313" key="2">
    <source>
        <dbReference type="Proteomes" id="UP000003165"/>
    </source>
</evidence>